<reference evidence="2" key="1">
    <citation type="journal article" date="2020" name="Cell">
        <title>Large-Scale Comparative Analyses of Tick Genomes Elucidate Their Genetic Diversity and Vector Capacities.</title>
        <authorList>
            <consortium name="Tick Genome and Microbiome Consortium (TIGMIC)"/>
            <person name="Jia N."/>
            <person name="Wang J."/>
            <person name="Shi W."/>
            <person name="Du L."/>
            <person name="Sun Y."/>
            <person name="Zhan W."/>
            <person name="Jiang J.F."/>
            <person name="Wang Q."/>
            <person name="Zhang B."/>
            <person name="Ji P."/>
            <person name="Bell-Sakyi L."/>
            <person name="Cui X.M."/>
            <person name="Yuan T.T."/>
            <person name="Jiang B.G."/>
            <person name="Yang W.F."/>
            <person name="Lam T.T."/>
            <person name="Chang Q.C."/>
            <person name="Ding S.J."/>
            <person name="Wang X.J."/>
            <person name="Zhu J.G."/>
            <person name="Ruan X.D."/>
            <person name="Zhao L."/>
            <person name="Wei J.T."/>
            <person name="Ye R.Z."/>
            <person name="Que T.C."/>
            <person name="Du C.H."/>
            <person name="Zhou Y.H."/>
            <person name="Cheng J.X."/>
            <person name="Dai P.F."/>
            <person name="Guo W.B."/>
            <person name="Han X.H."/>
            <person name="Huang E.J."/>
            <person name="Li L.F."/>
            <person name="Wei W."/>
            <person name="Gao Y.C."/>
            <person name="Liu J.Z."/>
            <person name="Shao H.Z."/>
            <person name="Wang X."/>
            <person name="Wang C.C."/>
            <person name="Yang T.C."/>
            <person name="Huo Q.B."/>
            <person name="Li W."/>
            <person name="Chen H.Y."/>
            <person name="Chen S.E."/>
            <person name="Zhou L.G."/>
            <person name="Ni X.B."/>
            <person name="Tian J.H."/>
            <person name="Sheng Y."/>
            <person name="Liu T."/>
            <person name="Pan Y.S."/>
            <person name="Xia L.Y."/>
            <person name="Li J."/>
            <person name="Zhao F."/>
            <person name="Cao W.C."/>
        </authorList>
    </citation>
    <scope>NUCLEOTIDE SEQUENCE</scope>
    <source>
        <strain evidence="2">Rsan-2018</strain>
    </source>
</reference>
<dbReference type="Gene3D" id="3.80.10.10">
    <property type="entry name" value="Ribonuclease Inhibitor"/>
    <property type="match status" value="3"/>
</dbReference>
<dbReference type="AlphaFoldDB" id="A0A9D4PGY0"/>
<evidence type="ECO:0000313" key="3">
    <source>
        <dbReference type="Proteomes" id="UP000821837"/>
    </source>
</evidence>
<evidence type="ECO:0000256" key="1">
    <source>
        <dbReference type="ARBA" id="ARBA00022737"/>
    </source>
</evidence>
<dbReference type="SUPFAM" id="SSF52047">
    <property type="entry name" value="RNI-like"/>
    <property type="match status" value="1"/>
</dbReference>
<dbReference type="PANTHER" id="PTHR24111">
    <property type="entry name" value="LEUCINE-RICH REPEAT-CONTAINING PROTEIN 34"/>
    <property type="match status" value="1"/>
</dbReference>
<evidence type="ECO:0000313" key="2">
    <source>
        <dbReference type="EMBL" id="KAH7943006.1"/>
    </source>
</evidence>
<protein>
    <recommendedName>
        <fullName evidence="4">Nlr family card domain protein</fullName>
    </recommendedName>
</protein>
<dbReference type="PANTHER" id="PTHR24111:SF0">
    <property type="entry name" value="LEUCINE-RICH REPEAT-CONTAINING PROTEIN"/>
    <property type="match status" value="1"/>
</dbReference>
<dbReference type="InterPro" id="IPR052201">
    <property type="entry name" value="LRR-containing_regulator"/>
</dbReference>
<keyword evidence="1" id="KW-0677">Repeat</keyword>
<evidence type="ECO:0008006" key="4">
    <source>
        <dbReference type="Google" id="ProtNLM"/>
    </source>
</evidence>
<organism evidence="2 3">
    <name type="scientific">Rhipicephalus sanguineus</name>
    <name type="common">Brown dog tick</name>
    <name type="synonym">Ixodes sanguineus</name>
    <dbReference type="NCBI Taxonomy" id="34632"/>
    <lineage>
        <taxon>Eukaryota</taxon>
        <taxon>Metazoa</taxon>
        <taxon>Ecdysozoa</taxon>
        <taxon>Arthropoda</taxon>
        <taxon>Chelicerata</taxon>
        <taxon>Arachnida</taxon>
        <taxon>Acari</taxon>
        <taxon>Parasitiformes</taxon>
        <taxon>Ixodida</taxon>
        <taxon>Ixodoidea</taxon>
        <taxon>Ixodidae</taxon>
        <taxon>Rhipicephalinae</taxon>
        <taxon>Rhipicephalus</taxon>
        <taxon>Rhipicephalus</taxon>
    </lineage>
</organism>
<sequence>MSLEKSLFCGSCIDYRYRAPCTRKEGRLCDIFRHLPVWNEFFWKVHLELQELSPGELSLVNTYDKRTGYPRCDMTQQVHEKTATLLCHLLTHHHCIVSVDLTSYILKTNIEVICDALCKSASLRKLELSLWHFTTNLSLSFTAALSQLNQLQVFDCSDVLFEHTFSEGLSKFLASTRSLTTLYMSNYHIKHKDAALIIQGLKRNETITTLAITGSLITDTPECSVMLSEYLSCNQTLRVLSVRCASSHNKLRPIIGALCHNGTLLELNLIRCGLYIEYFKLITGMLRQNQTLRSFHMIDCTFYEHDSDPHCWKPEFRSDSSLISLWLMTLAENKALKELTLDLRWIKPDECGSLFKALASNTSLEKVTIDTFNNMDVVHICQALRETGVPERFFVGKHHLLEDTAAALPECKELSCICVEYWFPLELEPLYTTLCVLPTCDHVKSMSLKMDAVMFKGNVGSLAAKYITNTTALRELRLTITFETLHGVDQTVCDWYAVDRPERTLLQALSLNKGIRRLSLKGLCITEAEAQMLVDTLQSSCTICHFAFYPKRECLTSVIPLIQKLSAIVSSNYVLLGMRTVWYKQRRGDTFTVANVVRRNNSLVTRAADFVMGTRHRYCGAAAELVQFNPGLVEKVQELASVNETVAASRIESSLKSFTELDDFMCLAGVVKYSVTCPRRDDGQKQLVDLNRDCWLYIRQFLKVGDILDPK</sequence>
<dbReference type="InterPro" id="IPR032675">
    <property type="entry name" value="LRR_dom_sf"/>
</dbReference>
<accession>A0A9D4PGY0</accession>
<dbReference type="EMBL" id="JABSTV010001253">
    <property type="protein sequence ID" value="KAH7943006.1"/>
    <property type="molecule type" value="Genomic_DNA"/>
</dbReference>
<gene>
    <name evidence="2" type="ORF">HPB52_003989</name>
</gene>
<reference evidence="2" key="2">
    <citation type="submission" date="2021-09" db="EMBL/GenBank/DDBJ databases">
        <authorList>
            <person name="Jia N."/>
            <person name="Wang J."/>
            <person name="Shi W."/>
            <person name="Du L."/>
            <person name="Sun Y."/>
            <person name="Zhan W."/>
            <person name="Jiang J."/>
            <person name="Wang Q."/>
            <person name="Zhang B."/>
            <person name="Ji P."/>
            <person name="Sakyi L.B."/>
            <person name="Cui X."/>
            <person name="Yuan T."/>
            <person name="Jiang B."/>
            <person name="Yang W."/>
            <person name="Lam T.T.-Y."/>
            <person name="Chang Q."/>
            <person name="Ding S."/>
            <person name="Wang X."/>
            <person name="Zhu J."/>
            <person name="Ruan X."/>
            <person name="Zhao L."/>
            <person name="Wei J."/>
            <person name="Que T."/>
            <person name="Du C."/>
            <person name="Cheng J."/>
            <person name="Dai P."/>
            <person name="Han X."/>
            <person name="Huang E."/>
            <person name="Gao Y."/>
            <person name="Liu J."/>
            <person name="Shao H."/>
            <person name="Ye R."/>
            <person name="Li L."/>
            <person name="Wei W."/>
            <person name="Wang X."/>
            <person name="Wang C."/>
            <person name="Huo Q."/>
            <person name="Li W."/>
            <person name="Guo W."/>
            <person name="Chen H."/>
            <person name="Chen S."/>
            <person name="Zhou L."/>
            <person name="Zhou L."/>
            <person name="Ni X."/>
            <person name="Tian J."/>
            <person name="Zhou Y."/>
            <person name="Sheng Y."/>
            <person name="Liu T."/>
            <person name="Pan Y."/>
            <person name="Xia L."/>
            <person name="Li J."/>
            <person name="Zhao F."/>
            <person name="Cao W."/>
        </authorList>
    </citation>
    <scope>NUCLEOTIDE SEQUENCE</scope>
    <source>
        <strain evidence="2">Rsan-2018</strain>
        <tissue evidence="2">Larvae</tissue>
    </source>
</reference>
<dbReference type="VEuPathDB" id="VectorBase:RSAN_049644"/>
<proteinExistence type="predicted"/>
<keyword evidence="3" id="KW-1185">Reference proteome</keyword>
<dbReference type="Proteomes" id="UP000821837">
    <property type="component" value="Unassembled WGS sequence"/>
</dbReference>
<name>A0A9D4PGY0_RHISA</name>
<comment type="caution">
    <text evidence="2">The sequence shown here is derived from an EMBL/GenBank/DDBJ whole genome shotgun (WGS) entry which is preliminary data.</text>
</comment>